<dbReference type="Proteomes" id="UP000236621">
    <property type="component" value="Unassembled WGS sequence"/>
</dbReference>
<feature type="compositionally biased region" description="Basic and acidic residues" evidence="1">
    <location>
        <begin position="84"/>
        <end position="95"/>
    </location>
</feature>
<feature type="compositionally biased region" description="Basic and acidic residues" evidence="1">
    <location>
        <begin position="54"/>
        <end position="74"/>
    </location>
</feature>
<protein>
    <submittedName>
        <fullName evidence="2">Uncharacterized protein</fullName>
    </submittedName>
</protein>
<feature type="region of interest" description="Disordered" evidence="1">
    <location>
        <begin position="26"/>
        <end position="229"/>
    </location>
</feature>
<dbReference type="AlphaFoldDB" id="A0A2K3QK84"/>
<keyword evidence="3" id="KW-1185">Reference proteome</keyword>
<evidence type="ECO:0000313" key="2">
    <source>
        <dbReference type="EMBL" id="PNY27921.1"/>
    </source>
</evidence>
<name>A0A2K3QK84_9HYPO</name>
<accession>A0A2K3QK84</accession>
<feature type="compositionally biased region" description="Basic and acidic residues" evidence="1">
    <location>
        <begin position="215"/>
        <end position="229"/>
    </location>
</feature>
<feature type="compositionally biased region" description="Gly residues" evidence="1">
    <location>
        <begin position="141"/>
        <end position="150"/>
    </location>
</feature>
<dbReference type="OrthoDB" id="272370at2759"/>
<reference evidence="2 3" key="1">
    <citation type="submission" date="2017-08" db="EMBL/GenBank/DDBJ databases">
        <title>Harnessing the power of phylogenomics to disentangle the directionality and signatures of interkingdom host jumping in the parasitic fungal genus Tolypocladium.</title>
        <authorList>
            <person name="Quandt C.A."/>
            <person name="Patterson W."/>
            <person name="Spatafora J.W."/>
        </authorList>
    </citation>
    <scope>NUCLEOTIDE SEQUENCE [LARGE SCALE GENOMIC DNA]</scope>
    <source>
        <strain evidence="2 3">CBS 113982</strain>
    </source>
</reference>
<sequence>MPADTSSIAYMPDTVKLSKLPVVKPMTRKRLMKPPVASRSPSSTHSPDAIMKLEPSHPFKEEHERPVLEGEGQHGGHPAAEVAKVPEEESQRDESGGTEEGTRVVLHGADFGREDGEEHGDGKSEGHAEGQPAELAEEMPHGGGLSGGALGVLDAGHGLGKVLDHAALDEAVVPPNQGDEGDEGGHGHNNGSQEVEKGGGLAFAGRATGGRRHMLGREQEHGDDLGHGG</sequence>
<comment type="caution">
    <text evidence="2">The sequence shown here is derived from an EMBL/GenBank/DDBJ whole genome shotgun (WGS) entry which is preliminary data.</text>
</comment>
<evidence type="ECO:0000313" key="3">
    <source>
        <dbReference type="Proteomes" id="UP000236621"/>
    </source>
</evidence>
<organism evidence="2 3">
    <name type="scientific">Tolypocladium capitatum</name>
    <dbReference type="NCBI Taxonomy" id="45235"/>
    <lineage>
        <taxon>Eukaryota</taxon>
        <taxon>Fungi</taxon>
        <taxon>Dikarya</taxon>
        <taxon>Ascomycota</taxon>
        <taxon>Pezizomycotina</taxon>
        <taxon>Sordariomycetes</taxon>
        <taxon>Hypocreomycetidae</taxon>
        <taxon>Hypocreales</taxon>
        <taxon>Ophiocordycipitaceae</taxon>
        <taxon>Tolypocladium</taxon>
    </lineage>
</organism>
<proteinExistence type="predicted"/>
<gene>
    <name evidence="2" type="ORF">TCAP_02167</name>
</gene>
<evidence type="ECO:0000256" key="1">
    <source>
        <dbReference type="SAM" id="MobiDB-lite"/>
    </source>
</evidence>
<feature type="compositionally biased region" description="Basic and acidic residues" evidence="1">
    <location>
        <begin position="110"/>
        <end position="128"/>
    </location>
</feature>
<dbReference type="EMBL" id="NRSZ01000328">
    <property type="protein sequence ID" value="PNY27921.1"/>
    <property type="molecule type" value="Genomic_DNA"/>
</dbReference>